<dbReference type="Pfam" id="PF01738">
    <property type="entry name" value="DLH"/>
    <property type="match status" value="1"/>
</dbReference>
<keyword evidence="3" id="KW-1185">Reference proteome</keyword>
<dbReference type="PANTHER" id="PTHR46623:SF6">
    <property type="entry name" value="ALPHA_BETA-HYDROLASES SUPERFAMILY PROTEIN"/>
    <property type="match status" value="1"/>
</dbReference>
<comment type="caution">
    <text evidence="2">The sequence shown here is derived from an EMBL/GenBank/DDBJ whole genome shotgun (WGS) entry which is preliminary data.</text>
</comment>
<evidence type="ECO:0000313" key="3">
    <source>
        <dbReference type="Proteomes" id="UP001500573"/>
    </source>
</evidence>
<organism evidence="2 3">
    <name type="scientific">Castellaniella ginsengisoli</name>
    <dbReference type="NCBI Taxonomy" id="546114"/>
    <lineage>
        <taxon>Bacteria</taxon>
        <taxon>Pseudomonadati</taxon>
        <taxon>Pseudomonadota</taxon>
        <taxon>Betaproteobacteria</taxon>
        <taxon>Burkholderiales</taxon>
        <taxon>Alcaligenaceae</taxon>
        <taxon>Castellaniella</taxon>
    </lineage>
</organism>
<evidence type="ECO:0000259" key="1">
    <source>
        <dbReference type="Pfam" id="PF01738"/>
    </source>
</evidence>
<gene>
    <name evidence="2" type="ORF">GCM10009108_08240</name>
</gene>
<accession>A0ABN1KTA3</accession>
<reference evidence="2 3" key="1">
    <citation type="journal article" date="2019" name="Int. J. Syst. Evol. Microbiol.">
        <title>The Global Catalogue of Microorganisms (GCM) 10K type strain sequencing project: providing services to taxonomists for standard genome sequencing and annotation.</title>
        <authorList>
            <consortium name="The Broad Institute Genomics Platform"/>
            <consortium name="The Broad Institute Genome Sequencing Center for Infectious Disease"/>
            <person name="Wu L."/>
            <person name="Ma J."/>
        </authorList>
    </citation>
    <scope>NUCLEOTIDE SEQUENCE [LARGE SCALE GENOMIC DNA]</scope>
    <source>
        <strain evidence="2 3">JCM 15515</strain>
    </source>
</reference>
<sequence>MPRGGGTPSPRRSLNMDITLTAGDGHAFTAYLCGPEDARAGIVVLPEIFGINAHIRQMADRFAAQGYRAICPSLFDRTPGGGTGLQLDYDPAGRDHGLALRKGIRDEEALLDIEACAAALRGQAVRLVTGYCWGGYLSWRTACLSDSFAAASCWYGGGIVRHCHDTPRMPVQMHFGGKDPSIPMADVEAIQAAQPDLPVHVYPEAGHAFGREGTAAHHPASAALAWERTLAFFAGHAA</sequence>
<name>A0ABN1KTA3_9BURK</name>
<dbReference type="Gene3D" id="3.40.50.1820">
    <property type="entry name" value="alpha/beta hydrolase"/>
    <property type="match status" value="1"/>
</dbReference>
<dbReference type="InterPro" id="IPR002925">
    <property type="entry name" value="Dienelactn_hydro"/>
</dbReference>
<dbReference type="SUPFAM" id="SSF53474">
    <property type="entry name" value="alpha/beta-Hydrolases"/>
    <property type="match status" value="1"/>
</dbReference>
<dbReference type="InterPro" id="IPR051049">
    <property type="entry name" value="Dienelactone_hydrolase-like"/>
</dbReference>
<dbReference type="InterPro" id="IPR029058">
    <property type="entry name" value="AB_hydrolase_fold"/>
</dbReference>
<protein>
    <submittedName>
        <fullName evidence="2">Dienelactone hydrolase family protein</fullName>
    </submittedName>
</protein>
<dbReference type="GO" id="GO:0016787">
    <property type="term" value="F:hydrolase activity"/>
    <property type="evidence" value="ECO:0007669"/>
    <property type="project" value="UniProtKB-KW"/>
</dbReference>
<dbReference type="Proteomes" id="UP001500573">
    <property type="component" value="Unassembled WGS sequence"/>
</dbReference>
<dbReference type="EMBL" id="BAAAEX010000003">
    <property type="protein sequence ID" value="GAA0775358.1"/>
    <property type="molecule type" value="Genomic_DNA"/>
</dbReference>
<dbReference type="PANTHER" id="PTHR46623">
    <property type="entry name" value="CARBOXYMETHYLENEBUTENOLIDASE-RELATED"/>
    <property type="match status" value="1"/>
</dbReference>
<feature type="domain" description="Dienelactone hydrolase" evidence="1">
    <location>
        <begin position="28"/>
        <end position="234"/>
    </location>
</feature>
<evidence type="ECO:0000313" key="2">
    <source>
        <dbReference type="EMBL" id="GAA0775358.1"/>
    </source>
</evidence>
<keyword evidence="2" id="KW-0378">Hydrolase</keyword>
<proteinExistence type="predicted"/>